<dbReference type="NCBIfam" id="TIGR00018">
    <property type="entry name" value="panC"/>
    <property type="match status" value="1"/>
</dbReference>
<feature type="active site" description="Proton donor" evidence="13">
    <location>
        <position position="34"/>
    </location>
</feature>
<keyword evidence="15" id="KW-1185">Reference proteome</keyword>
<evidence type="ECO:0000256" key="10">
    <source>
        <dbReference type="ARBA" id="ARBA00022840"/>
    </source>
</evidence>
<evidence type="ECO:0000256" key="13">
    <source>
        <dbReference type="HAMAP-Rule" id="MF_00158"/>
    </source>
</evidence>
<evidence type="ECO:0000313" key="14">
    <source>
        <dbReference type="EMBL" id="GCE27808.1"/>
    </source>
</evidence>
<proteinExistence type="inferred from homology"/>
<comment type="similarity">
    <text evidence="3 13">Belongs to the pantothenate synthetase family.</text>
</comment>
<comment type="pathway">
    <text evidence="2 13">Cofactor biosynthesis; (R)-pantothenate biosynthesis; (R)-pantothenate from (R)-pantoate and beta-alanine: step 1/1.</text>
</comment>
<dbReference type="InterPro" id="IPR014729">
    <property type="entry name" value="Rossmann-like_a/b/a_fold"/>
</dbReference>
<feature type="binding site" evidence="13">
    <location>
        <begin position="145"/>
        <end position="148"/>
    </location>
    <ligand>
        <name>ATP</name>
        <dbReference type="ChEBI" id="CHEBI:30616"/>
    </ligand>
</feature>
<evidence type="ECO:0000256" key="8">
    <source>
        <dbReference type="ARBA" id="ARBA00022655"/>
    </source>
</evidence>
<keyword evidence="10 13" id="KW-0067">ATP-binding</keyword>
<dbReference type="SUPFAM" id="SSF52374">
    <property type="entry name" value="Nucleotidylyl transferase"/>
    <property type="match status" value="1"/>
</dbReference>
<feature type="binding site" evidence="13">
    <location>
        <position position="58"/>
    </location>
    <ligand>
        <name>(R)-pantoate</name>
        <dbReference type="ChEBI" id="CHEBI:15980"/>
    </ligand>
</feature>
<evidence type="ECO:0000256" key="6">
    <source>
        <dbReference type="ARBA" id="ARBA00022490"/>
    </source>
</evidence>
<dbReference type="EC" id="6.3.2.1" evidence="4 13"/>
<feature type="binding site" evidence="13">
    <location>
        <begin position="182"/>
        <end position="185"/>
    </location>
    <ligand>
        <name>ATP</name>
        <dbReference type="ChEBI" id="CHEBI:30616"/>
    </ligand>
</feature>
<comment type="caution">
    <text evidence="14">The sequence shown here is derived from an EMBL/GenBank/DDBJ whole genome shotgun (WGS) entry which is preliminary data.</text>
</comment>
<keyword evidence="6 13" id="KW-0963">Cytoplasm</keyword>
<evidence type="ECO:0000256" key="11">
    <source>
        <dbReference type="ARBA" id="ARBA00048258"/>
    </source>
</evidence>
<evidence type="ECO:0000313" key="15">
    <source>
        <dbReference type="Proteomes" id="UP000287171"/>
    </source>
</evidence>
<evidence type="ECO:0000256" key="4">
    <source>
        <dbReference type="ARBA" id="ARBA00012219"/>
    </source>
</evidence>
<comment type="function">
    <text evidence="12 13">Catalyzes the condensation of pantoate with beta-alanine in an ATP-dependent reaction via a pantoyl-adenylate intermediate.</text>
</comment>
<dbReference type="GO" id="GO:0005737">
    <property type="term" value="C:cytoplasm"/>
    <property type="evidence" value="ECO:0007669"/>
    <property type="project" value="UniProtKB-SubCell"/>
</dbReference>
<dbReference type="GO" id="GO:0015940">
    <property type="term" value="P:pantothenate biosynthetic process"/>
    <property type="evidence" value="ECO:0007669"/>
    <property type="project" value="UniProtKB-UniRule"/>
</dbReference>
<reference evidence="15" key="1">
    <citation type="submission" date="2018-12" db="EMBL/GenBank/DDBJ databases">
        <title>Tengunoibacter tsumagoiensis gen. nov., sp. nov., Dictyobacter kobayashii sp. nov., D. alpinus sp. nov., and D. joshuensis sp. nov. and description of Dictyobacteraceae fam. nov. within the order Ktedonobacterales isolated from Tengu-no-mugimeshi.</title>
        <authorList>
            <person name="Wang C.M."/>
            <person name="Zheng Y."/>
            <person name="Sakai Y."/>
            <person name="Toyoda A."/>
            <person name="Minakuchi Y."/>
            <person name="Abe K."/>
            <person name="Yokota A."/>
            <person name="Yabe S."/>
        </authorList>
    </citation>
    <scope>NUCLEOTIDE SEQUENCE [LARGE SCALE GENOMIC DNA]</scope>
    <source>
        <strain evidence="15">Uno16</strain>
    </source>
</reference>
<feature type="binding site" evidence="13">
    <location>
        <position position="174"/>
    </location>
    <ligand>
        <name>ATP</name>
        <dbReference type="ChEBI" id="CHEBI:30616"/>
    </ligand>
</feature>
<evidence type="ECO:0000256" key="12">
    <source>
        <dbReference type="ARBA" id="ARBA00055042"/>
    </source>
</evidence>
<dbReference type="InterPro" id="IPR003721">
    <property type="entry name" value="Pantoate_ligase"/>
</dbReference>
<protein>
    <recommendedName>
        <fullName evidence="5 13">Pantothenate synthetase</fullName>
        <shortName evidence="13">PS</shortName>
        <ecNumber evidence="4 13">6.3.2.1</ecNumber>
    </recommendedName>
    <alternativeName>
        <fullName evidence="13">Pantoate--beta-alanine ligase</fullName>
    </alternativeName>
    <alternativeName>
        <fullName evidence="13">Pantoate-activating enzyme</fullName>
    </alternativeName>
</protein>
<dbReference type="OrthoDB" id="9773087at2"/>
<comment type="catalytic activity">
    <reaction evidence="11 13">
        <text>(R)-pantoate + beta-alanine + ATP = (R)-pantothenate + AMP + diphosphate + H(+)</text>
        <dbReference type="Rhea" id="RHEA:10912"/>
        <dbReference type="ChEBI" id="CHEBI:15378"/>
        <dbReference type="ChEBI" id="CHEBI:15980"/>
        <dbReference type="ChEBI" id="CHEBI:29032"/>
        <dbReference type="ChEBI" id="CHEBI:30616"/>
        <dbReference type="ChEBI" id="CHEBI:33019"/>
        <dbReference type="ChEBI" id="CHEBI:57966"/>
        <dbReference type="ChEBI" id="CHEBI:456215"/>
        <dbReference type="EC" id="6.3.2.1"/>
    </reaction>
</comment>
<dbReference type="NCBIfam" id="TIGR00125">
    <property type="entry name" value="cyt_tran_rel"/>
    <property type="match status" value="1"/>
</dbReference>
<dbReference type="CDD" id="cd00560">
    <property type="entry name" value="PanC"/>
    <property type="match status" value="1"/>
</dbReference>
<evidence type="ECO:0000256" key="5">
    <source>
        <dbReference type="ARBA" id="ARBA00014155"/>
    </source>
</evidence>
<accession>A0A402B8X4</accession>
<dbReference type="GO" id="GO:0004592">
    <property type="term" value="F:pantoate-beta-alanine ligase activity"/>
    <property type="evidence" value="ECO:0007669"/>
    <property type="project" value="UniProtKB-UniRule"/>
</dbReference>
<dbReference type="HAMAP" id="MF_00158">
    <property type="entry name" value="PanC"/>
    <property type="match status" value="1"/>
</dbReference>
<keyword evidence="9 13" id="KW-0547">Nucleotide-binding</keyword>
<dbReference type="Pfam" id="PF02569">
    <property type="entry name" value="Pantoate_ligase"/>
    <property type="match status" value="1"/>
</dbReference>
<comment type="subunit">
    <text evidence="13">Homodimer.</text>
</comment>
<evidence type="ECO:0000256" key="3">
    <source>
        <dbReference type="ARBA" id="ARBA00009256"/>
    </source>
</evidence>
<evidence type="ECO:0000256" key="7">
    <source>
        <dbReference type="ARBA" id="ARBA00022598"/>
    </source>
</evidence>
<comment type="miscellaneous">
    <text evidence="13">The reaction proceeds by a bi uni uni bi ping pong mechanism.</text>
</comment>
<feature type="binding site" evidence="13">
    <location>
        <position position="58"/>
    </location>
    <ligand>
        <name>beta-alanine</name>
        <dbReference type="ChEBI" id="CHEBI:57966"/>
    </ligand>
</feature>
<evidence type="ECO:0000256" key="1">
    <source>
        <dbReference type="ARBA" id="ARBA00004496"/>
    </source>
</evidence>
<comment type="subcellular location">
    <subcellularLocation>
        <location evidence="1 13">Cytoplasm</location>
    </subcellularLocation>
</comment>
<dbReference type="EMBL" id="BIFT01000001">
    <property type="protein sequence ID" value="GCE27808.1"/>
    <property type="molecule type" value="Genomic_DNA"/>
</dbReference>
<feature type="binding site" evidence="13">
    <location>
        <begin position="27"/>
        <end position="34"/>
    </location>
    <ligand>
        <name>ATP</name>
        <dbReference type="ChEBI" id="CHEBI:30616"/>
    </ligand>
</feature>
<dbReference type="FunFam" id="3.40.50.620:FF:000114">
    <property type="entry name" value="Pantothenate synthetase"/>
    <property type="match status" value="1"/>
</dbReference>
<feature type="binding site" evidence="13">
    <location>
        <position position="151"/>
    </location>
    <ligand>
        <name>(R)-pantoate</name>
        <dbReference type="ChEBI" id="CHEBI:15980"/>
    </ligand>
</feature>
<dbReference type="PANTHER" id="PTHR21299:SF1">
    <property type="entry name" value="PANTOATE--BETA-ALANINE LIGASE"/>
    <property type="match status" value="1"/>
</dbReference>
<keyword evidence="7 13" id="KW-0436">Ligase</keyword>
<keyword evidence="8 13" id="KW-0566">Pantothenate biosynthesis</keyword>
<dbReference type="Gene3D" id="3.30.1300.10">
    <property type="entry name" value="Pantoate-beta-alanine ligase, C-terminal domain"/>
    <property type="match status" value="1"/>
</dbReference>
<dbReference type="GO" id="GO:0005524">
    <property type="term" value="F:ATP binding"/>
    <property type="evidence" value="ECO:0007669"/>
    <property type="project" value="UniProtKB-KW"/>
</dbReference>
<organism evidence="14 15">
    <name type="scientific">Dictyobacter alpinus</name>
    <dbReference type="NCBI Taxonomy" id="2014873"/>
    <lineage>
        <taxon>Bacteria</taxon>
        <taxon>Bacillati</taxon>
        <taxon>Chloroflexota</taxon>
        <taxon>Ktedonobacteria</taxon>
        <taxon>Ktedonobacterales</taxon>
        <taxon>Dictyobacteraceae</taxon>
        <taxon>Dictyobacter</taxon>
    </lineage>
</organism>
<evidence type="ECO:0000256" key="2">
    <source>
        <dbReference type="ARBA" id="ARBA00004990"/>
    </source>
</evidence>
<dbReference type="InterPro" id="IPR004821">
    <property type="entry name" value="Cyt_trans-like"/>
</dbReference>
<name>A0A402B8X4_9CHLR</name>
<dbReference type="InterPro" id="IPR042176">
    <property type="entry name" value="Pantoate_ligase_C"/>
</dbReference>
<gene>
    <name evidence="13 14" type="primary">panC</name>
    <name evidence="14" type="ORF">KDA_32920</name>
</gene>
<dbReference type="Proteomes" id="UP000287171">
    <property type="component" value="Unassembled WGS sequence"/>
</dbReference>
<sequence length="297" mass="33083">MRIVRTVQAMRHEHQQWTGSVGLVPTMGYLHEGHLSLVRKARSENEHVVVSIFVNPTQFGPQEDLATYPSNIEHDLALLRELDVESVFLPSAAEMYPTGFSTFVHPEGPLAEQGEGAIRPGHFRGVATVVQKLLHVVQPTHVYFGQKDAQQVAVVNRMILDLDIPVTLHVLPTVREPDGLAMSSRNSYLSTADRARANVVYRALQAARNAFEQQGEADITPLTRATITVLQQEQAVQLEYFELRDANTFQPLETLHKPALLLLAVRLGNIRLIDNFVLHADGTWDTGTILHQPSTAK</sequence>
<dbReference type="PANTHER" id="PTHR21299">
    <property type="entry name" value="CYTIDYLATE KINASE/PANTOATE-BETA-ALANINE LIGASE"/>
    <property type="match status" value="1"/>
</dbReference>
<evidence type="ECO:0000256" key="9">
    <source>
        <dbReference type="ARBA" id="ARBA00022741"/>
    </source>
</evidence>
<dbReference type="RefSeq" id="WP_126628095.1">
    <property type="nucleotide sequence ID" value="NZ_BIFT01000001.1"/>
</dbReference>
<dbReference type="AlphaFoldDB" id="A0A402B8X4"/>
<dbReference type="UniPathway" id="UPA00028">
    <property type="reaction ID" value="UER00005"/>
</dbReference>
<dbReference type="Gene3D" id="3.40.50.620">
    <property type="entry name" value="HUPs"/>
    <property type="match status" value="1"/>
</dbReference>